<keyword evidence="2" id="KW-1185">Reference proteome</keyword>
<dbReference type="EMBL" id="CM046390">
    <property type="protein sequence ID" value="KAI8562848.1"/>
    <property type="molecule type" value="Genomic_DNA"/>
</dbReference>
<evidence type="ECO:0000313" key="2">
    <source>
        <dbReference type="Proteomes" id="UP001062846"/>
    </source>
</evidence>
<proteinExistence type="predicted"/>
<gene>
    <name evidence="1" type="ORF">RHMOL_Rhmol03G0067400</name>
</gene>
<sequence>MNEIEVVAKRLYEACLSGSVETLNALLEKDPLILNRVSSAECFSNDTPLHVAVSAGHLEFMKALLLRKPKLAAELDSRRCTPLHLASTEGHFEIVHVLLRVNTDVCIARDQDEALDQIINTTGATNKKYIRVCRELHEDGQPHLHALVQYEGRFKITNPHHFNLKSPTSSWQFHPNIQVAKSSSDVKAYIEKGGDYEEWGTFQIDGRSGRGSPHSIAEVYAEALNAPKYLQSLFHLTSVHITLNHITGFLNKWLIGLKITYRISLRDQIGPKALLSKAQVGPHNYLSGHLDLNPRVYSNDAWYNVIDDIPPHYLFLKHWKQFIGAQQGWLTNCKYGRPVQIKGGIPTIVLCNPDVQSSFKFYLDKEENSGLTEWTLLNSYFTILDGTPLYTTSPQSSESETTAQSIQDQEEAN</sequence>
<evidence type="ECO:0000313" key="1">
    <source>
        <dbReference type="EMBL" id="KAI8562848.1"/>
    </source>
</evidence>
<dbReference type="Proteomes" id="UP001062846">
    <property type="component" value="Chromosome 3"/>
</dbReference>
<comment type="caution">
    <text evidence="1">The sequence shown here is derived from an EMBL/GenBank/DDBJ whole genome shotgun (WGS) entry which is preliminary data.</text>
</comment>
<reference evidence="1" key="1">
    <citation type="submission" date="2022-02" db="EMBL/GenBank/DDBJ databases">
        <title>Plant Genome Project.</title>
        <authorList>
            <person name="Zhang R.-G."/>
        </authorList>
    </citation>
    <scope>NUCLEOTIDE SEQUENCE</scope>
    <source>
        <strain evidence="1">AT1</strain>
    </source>
</reference>
<name>A0ACC0PAY2_RHOML</name>
<organism evidence="1 2">
    <name type="scientific">Rhododendron molle</name>
    <name type="common">Chinese azalea</name>
    <name type="synonym">Azalea mollis</name>
    <dbReference type="NCBI Taxonomy" id="49168"/>
    <lineage>
        <taxon>Eukaryota</taxon>
        <taxon>Viridiplantae</taxon>
        <taxon>Streptophyta</taxon>
        <taxon>Embryophyta</taxon>
        <taxon>Tracheophyta</taxon>
        <taxon>Spermatophyta</taxon>
        <taxon>Magnoliopsida</taxon>
        <taxon>eudicotyledons</taxon>
        <taxon>Gunneridae</taxon>
        <taxon>Pentapetalae</taxon>
        <taxon>asterids</taxon>
        <taxon>Ericales</taxon>
        <taxon>Ericaceae</taxon>
        <taxon>Ericoideae</taxon>
        <taxon>Rhodoreae</taxon>
        <taxon>Rhododendron</taxon>
    </lineage>
</organism>
<accession>A0ACC0PAY2</accession>
<protein>
    <submittedName>
        <fullName evidence="1">Uncharacterized protein</fullName>
    </submittedName>
</protein>